<dbReference type="InterPro" id="IPR036649">
    <property type="entry name" value="Pyrophosphatase_sf"/>
</dbReference>
<dbReference type="Proteomes" id="UP000198620">
    <property type="component" value="Unassembled WGS sequence"/>
</dbReference>
<dbReference type="GO" id="GO:0004427">
    <property type="term" value="F:inorganic diphosphate phosphatase activity"/>
    <property type="evidence" value="ECO:0007669"/>
    <property type="project" value="UniProtKB-EC"/>
</dbReference>
<evidence type="ECO:0000256" key="4">
    <source>
        <dbReference type="ARBA" id="ARBA00022801"/>
    </source>
</evidence>
<protein>
    <recommendedName>
        <fullName evidence="2">inorganic diphosphatase</fullName>
        <ecNumber evidence="2">3.6.1.1</ecNumber>
    </recommendedName>
</protein>
<comment type="cofactor">
    <cofactor evidence="1">
        <name>Mg(2+)</name>
        <dbReference type="ChEBI" id="CHEBI:18420"/>
    </cofactor>
</comment>
<gene>
    <name evidence="7" type="ORF">SAMN05216387_103117</name>
</gene>
<evidence type="ECO:0000313" key="7">
    <source>
        <dbReference type="EMBL" id="SEK82160.1"/>
    </source>
</evidence>
<dbReference type="OrthoDB" id="5187599at2"/>
<keyword evidence="8" id="KW-1185">Reference proteome</keyword>
<evidence type="ECO:0000256" key="5">
    <source>
        <dbReference type="ARBA" id="ARBA00022842"/>
    </source>
</evidence>
<dbReference type="SUPFAM" id="SSF50324">
    <property type="entry name" value="Inorganic pyrophosphatase"/>
    <property type="match status" value="1"/>
</dbReference>
<organism evidence="7 8">
    <name type="scientific">Nitrosovibrio tenuis</name>
    <dbReference type="NCBI Taxonomy" id="1233"/>
    <lineage>
        <taxon>Bacteria</taxon>
        <taxon>Pseudomonadati</taxon>
        <taxon>Pseudomonadota</taxon>
        <taxon>Betaproteobacteria</taxon>
        <taxon>Nitrosomonadales</taxon>
        <taxon>Nitrosomonadaceae</taxon>
        <taxon>Nitrosovibrio</taxon>
    </lineage>
</organism>
<keyword evidence="3" id="KW-0479">Metal-binding</keyword>
<dbReference type="Gene3D" id="3.90.80.10">
    <property type="entry name" value="Inorganic pyrophosphatase"/>
    <property type="match status" value="1"/>
</dbReference>
<reference evidence="7 8" key="1">
    <citation type="submission" date="2016-10" db="EMBL/GenBank/DDBJ databases">
        <authorList>
            <person name="de Groot N.N."/>
        </authorList>
    </citation>
    <scope>NUCLEOTIDE SEQUENCE [LARGE SCALE GENOMIC DNA]</scope>
    <source>
        <strain evidence="7 8">Nv1</strain>
    </source>
</reference>
<accession>A0A1H7K6Q8</accession>
<feature type="region of interest" description="Disordered" evidence="6">
    <location>
        <begin position="153"/>
        <end position="180"/>
    </location>
</feature>
<proteinExistence type="predicted"/>
<dbReference type="GO" id="GO:0000287">
    <property type="term" value="F:magnesium ion binding"/>
    <property type="evidence" value="ECO:0007669"/>
    <property type="project" value="InterPro"/>
</dbReference>
<dbReference type="GO" id="GO:0005737">
    <property type="term" value="C:cytoplasm"/>
    <property type="evidence" value="ECO:0007669"/>
    <property type="project" value="InterPro"/>
</dbReference>
<dbReference type="STRING" id="1233.SAMN05216387_103117"/>
<dbReference type="InterPro" id="IPR008162">
    <property type="entry name" value="Pyrophosphatase"/>
</dbReference>
<evidence type="ECO:0000256" key="1">
    <source>
        <dbReference type="ARBA" id="ARBA00001946"/>
    </source>
</evidence>
<keyword evidence="5" id="KW-0460">Magnesium</keyword>
<dbReference type="EC" id="3.6.1.1" evidence="2"/>
<sequence>MTTPFDTILPRTGSGLINIIIDTPKGSRNKFKYDEEVQCFRLSRILPTGAAFPFDFGSIPKTLAEDGDALDVLLITEAPSFPGCLVSGKLIGIISAEQTEKNKTIRNDRLLAVPVTPANPALFSSIDELPDAWLTEIEHFFISYNRIQGREYKPLNRGGPEEADKALSTAERRYKRQEKQ</sequence>
<evidence type="ECO:0000313" key="8">
    <source>
        <dbReference type="Proteomes" id="UP000198620"/>
    </source>
</evidence>
<evidence type="ECO:0000256" key="2">
    <source>
        <dbReference type="ARBA" id="ARBA00012146"/>
    </source>
</evidence>
<dbReference type="RefSeq" id="WP_090827952.1">
    <property type="nucleotide sequence ID" value="NZ_FOBH01000003.1"/>
</dbReference>
<dbReference type="EMBL" id="FOBH01000003">
    <property type="protein sequence ID" value="SEK82160.1"/>
    <property type="molecule type" value="Genomic_DNA"/>
</dbReference>
<dbReference type="GO" id="GO:0006796">
    <property type="term" value="P:phosphate-containing compound metabolic process"/>
    <property type="evidence" value="ECO:0007669"/>
    <property type="project" value="InterPro"/>
</dbReference>
<evidence type="ECO:0000256" key="6">
    <source>
        <dbReference type="SAM" id="MobiDB-lite"/>
    </source>
</evidence>
<keyword evidence="4" id="KW-0378">Hydrolase</keyword>
<dbReference type="AlphaFoldDB" id="A0A1H7K6Q8"/>
<feature type="compositionally biased region" description="Basic and acidic residues" evidence="6">
    <location>
        <begin position="153"/>
        <end position="165"/>
    </location>
</feature>
<dbReference type="PANTHER" id="PTHR10286">
    <property type="entry name" value="INORGANIC PYROPHOSPHATASE"/>
    <property type="match status" value="1"/>
</dbReference>
<name>A0A1H7K6Q8_9PROT</name>
<dbReference type="Pfam" id="PF00719">
    <property type="entry name" value="Pyrophosphatase"/>
    <property type="match status" value="1"/>
</dbReference>
<evidence type="ECO:0000256" key="3">
    <source>
        <dbReference type="ARBA" id="ARBA00022723"/>
    </source>
</evidence>